<dbReference type="Proteomes" id="UP001054857">
    <property type="component" value="Unassembled WGS sequence"/>
</dbReference>
<feature type="compositionally biased region" description="Low complexity" evidence="1">
    <location>
        <begin position="677"/>
        <end position="704"/>
    </location>
</feature>
<keyword evidence="2" id="KW-0732">Signal</keyword>
<feature type="chain" id="PRO_5042058635" description="Nucleotide-diphospho-sugar transferase domain-containing protein" evidence="2">
    <location>
        <begin position="36"/>
        <end position="775"/>
    </location>
</feature>
<feature type="region of interest" description="Disordered" evidence="1">
    <location>
        <begin position="676"/>
        <end position="704"/>
    </location>
</feature>
<evidence type="ECO:0000256" key="2">
    <source>
        <dbReference type="SAM" id="SignalP"/>
    </source>
</evidence>
<comment type="caution">
    <text evidence="3">The sequence shown here is derived from an EMBL/GenBank/DDBJ whole genome shotgun (WGS) entry which is preliminary data.</text>
</comment>
<evidence type="ECO:0000313" key="3">
    <source>
        <dbReference type="EMBL" id="GFR52381.1"/>
    </source>
</evidence>
<evidence type="ECO:0000313" key="4">
    <source>
        <dbReference type="Proteomes" id="UP001054857"/>
    </source>
</evidence>
<gene>
    <name evidence="3" type="ORF">Agub_g14942</name>
</gene>
<proteinExistence type="predicted"/>
<keyword evidence="4" id="KW-1185">Reference proteome</keyword>
<accession>A0AAD3E694</accession>
<evidence type="ECO:0008006" key="5">
    <source>
        <dbReference type="Google" id="ProtNLM"/>
    </source>
</evidence>
<protein>
    <recommendedName>
        <fullName evidence="5">Nucleotide-diphospho-sugar transferase domain-containing protein</fullName>
    </recommendedName>
</protein>
<sequence>MFLCTLKCMDMACQTYPVLGIPVLLILACLGAVRALQVTCRSADYCSTGLLAGYVGPLDTAEQAKTAFDRTHYRRELIMFAETRLVNAALVADRCIQAGYGHVLPLLVDPGDCQRIIELFKHYHETFQGPDGVRHNVSCGWYRTTNENGVPYKSGFKYLKHEVGVTAWWRKWFTVARAVMLGYNVMAIDEDVVVLGDWYGMVKSPPLSQYTMFSQAECAFCINGGFSYIQNAAPNGPAAYLVFEAMQRAVRWAENGSALFSVSSSLGMNEGRYYQEDQSSLTDSLLSCMAGRPLYYILLRGIGADEAGWAKLGGRKAFMDAVNELALIKFYRKELLLEGPMAAKVWGDAYPVSSDPPREANGRLKVTIMTADLHMPHSGGEWPMHMGGYLYGTPGPYTLSYRKAFQDLGVPLPPDPEDPATAAQARAIKPELFALIGLVDSRLSPDGRQAILGSWLEHNWFYHGRVGHWHLHLQPKYTQAIGHIHSGLHQAENDRSQAKRMIMQHSGHYNWQLAGLVHGGPARVFYATEGDEMARFSLQRVVAYAPGVLHYGLSKETFIAAVSQLARVAVALRAVAAWPAVDCSSDWVLVNGSRGGPKPVRHTIPWLHLDTFYTVSPFGRSLNELKCEWSGFHNLGCLRNDGGMARGLLAVEFEHLLHSRRAEQPEMPHLVLQLQDSTNASSTPPPGATSAGSTSSSSPPSSSQATFQRVTYRQLLSYNADSLLAVRHWGQPLWLDRLVEVVELPQEHEALWQGWRKRCPPLRYYELEPRQREKW</sequence>
<dbReference type="EMBL" id="BMAR01000062">
    <property type="protein sequence ID" value="GFR52381.1"/>
    <property type="molecule type" value="Genomic_DNA"/>
</dbReference>
<evidence type="ECO:0000256" key="1">
    <source>
        <dbReference type="SAM" id="MobiDB-lite"/>
    </source>
</evidence>
<dbReference type="PROSITE" id="PS51257">
    <property type="entry name" value="PROKAR_LIPOPROTEIN"/>
    <property type="match status" value="1"/>
</dbReference>
<name>A0AAD3E694_9CHLO</name>
<dbReference type="AlphaFoldDB" id="A0AAD3E694"/>
<reference evidence="3 4" key="1">
    <citation type="journal article" date="2021" name="Sci. Rep.">
        <title>Genome sequencing of the multicellular alga Astrephomene provides insights into convergent evolution of germ-soma differentiation.</title>
        <authorList>
            <person name="Yamashita S."/>
            <person name="Yamamoto K."/>
            <person name="Matsuzaki R."/>
            <person name="Suzuki S."/>
            <person name="Yamaguchi H."/>
            <person name="Hirooka S."/>
            <person name="Minakuchi Y."/>
            <person name="Miyagishima S."/>
            <person name="Kawachi M."/>
            <person name="Toyoda A."/>
            <person name="Nozaki H."/>
        </authorList>
    </citation>
    <scope>NUCLEOTIDE SEQUENCE [LARGE SCALE GENOMIC DNA]</scope>
    <source>
        <strain evidence="3 4">NIES-4017</strain>
    </source>
</reference>
<organism evidence="3 4">
    <name type="scientific">Astrephomene gubernaculifera</name>
    <dbReference type="NCBI Taxonomy" id="47775"/>
    <lineage>
        <taxon>Eukaryota</taxon>
        <taxon>Viridiplantae</taxon>
        <taxon>Chlorophyta</taxon>
        <taxon>core chlorophytes</taxon>
        <taxon>Chlorophyceae</taxon>
        <taxon>CS clade</taxon>
        <taxon>Chlamydomonadales</taxon>
        <taxon>Astrephomenaceae</taxon>
        <taxon>Astrephomene</taxon>
    </lineage>
</organism>
<feature type="signal peptide" evidence="2">
    <location>
        <begin position="1"/>
        <end position="35"/>
    </location>
</feature>